<dbReference type="InterPro" id="IPR036282">
    <property type="entry name" value="Glutathione-S-Trfase_C_sf"/>
</dbReference>
<dbReference type="Gene3D" id="3.40.30.10">
    <property type="entry name" value="Glutaredoxin"/>
    <property type="match status" value="1"/>
</dbReference>
<gene>
    <name evidence="4" type="ORF">HNP52_001245</name>
</gene>
<accession>A0A7W7JZK7</accession>
<dbReference type="InterPro" id="IPR040079">
    <property type="entry name" value="Glutathione_S-Trfase"/>
</dbReference>
<dbReference type="PANTHER" id="PTHR43969">
    <property type="entry name" value="GLUTATHIONE S TRANSFERASE D10, ISOFORM A-RELATED"/>
    <property type="match status" value="1"/>
</dbReference>
<dbReference type="SFLD" id="SFLDG00358">
    <property type="entry name" value="Main_(cytGST)"/>
    <property type="match status" value="1"/>
</dbReference>
<dbReference type="GO" id="GO:0006749">
    <property type="term" value="P:glutathione metabolic process"/>
    <property type="evidence" value="ECO:0007669"/>
    <property type="project" value="TreeGrafter"/>
</dbReference>
<organism evidence="4 5">
    <name type="scientific">Sphingomonas kyeonggiensis</name>
    <dbReference type="NCBI Taxonomy" id="1268553"/>
    <lineage>
        <taxon>Bacteria</taxon>
        <taxon>Pseudomonadati</taxon>
        <taxon>Pseudomonadota</taxon>
        <taxon>Alphaproteobacteria</taxon>
        <taxon>Sphingomonadales</taxon>
        <taxon>Sphingomonadaceae</taxon>
        <taxon>Sphingomonas</taxon>
    </lineage>
</organism>
<dbReference type="Pfam" id="PF00043">
    <property type="entry name" value="GST_C"/>
    <property type="match status" value="1"/>
</dbReference>
<feature type="domain" description="GST C-terminal" evidence="3">
    <location>
        <begin position="82"/>
        <end position="212"/>
    </location>
</feature>
<dbReference type="PANTHER" id="PTHR43969:SF9">
    <property type="entry name" value="GLUTATHIONE S TRANSFERASE D10, ISOFORM A-RELATED"/>
    <property type="match status" value="1"/>
</dbReference>
<dbReference type="InterPro" id="IPR036249">
    <property type="entry name" value="Thioredoxin-like_sf"/>
</dbReference>
<dbReference type="SFLD" id="SFLDS00019">
    <property type="entry name" value="Glutathione_Transferase_(cytos"/>
    <property type="match status" value="1"/>
</dbReference>
<dbReference type="PROSITE" id="PS50404">
    <property type="entry name" value="GST_NTER"/>
    <property type="match status" value="1"/>
</dbReference>
<reference evidence="4 5" key="1">
    <citation type="submission" date="2020-08" db="EMBL/GenBank/DDBJ databases">
        <title>Functional genomics of gut bacteria from endangered species of beetles.</title>
        <authorList>
            <person name="Carlos-Shanley C."/>
        </authorList>
    </citation>
    <scope>NUCLEOTIDE SEQUENCE [LARGE SCALE GENOMIC DNA]</scope>
    <source>
        <strain evidence="4 5">S00224</strain>
    </source>
</reference>
<dbReference type="Pfam" id="PF13417">
    <property type="entry name" value="GST_N_3"/>
    <property type="match status" value="1"/>
</dbReference>
<dbReference type="PROSITE" id="PS50405">
    <property type="entry name" value="GST_CTER"/>
    <property type="match status" value="1"/>
</dbReference>
<dbReference type="InterPro" id="IPR004046">
    <property type="entry name" value="GST_C"/>
</dbReference>
<keyword evidence="4" id="KW-0808">Transferase</keyword>
<dbReference type="AlphaFoldDB" id="A0A7W7JZK7"/>
<dbReference type="InterPro" id="IPR004045">
    <property type="entry name" value="Glutathione_S-Trfase_N"/>
</dbReference>
<comment type="subunit">
    <text evidence="1">Homodimer.</text>
</comment>
<feature type="domain" description="GST N-terminal" evidence="2">
    <location>
        <begin position="1"/>
        <end position="77"/>
    </location>
</feature>
<evidence type="ECO:0000256" key="1">
    <source>
        <dbReference type="ARBA" id="ARBA00011738"/>
    </source>
</evidence>
<evidence type="ECO:0000313" key="4">
    <source>
        <dbReference type="EMBL" id="MBB4838194.1"/>
    </source>
</evidence>
<name>A0A7W7JZK7_9SPHN</name>
<comment type="caution">
    <text evidence="4">The sequence shown here is derived from an EMBL/GenBank/DDBJ whole genome shotgun (WGS) entry which is preliminary data.</text>
</comment>
<dbReference type="SUPFAM" id="SSF52833">
    <property type="entry name" value="Thioredoxin-like"/>
    <property type="match status" value="1"/>
</dbReference>
<evidence type="ECO:0000259" key="3">
    <source>
        <dbReference type="PROSITE" id="PS50405"/>
    </source>
</evidence>
<dbReference type="EMBL" id="JACHLN010000001">
    <property type="protein sequence ID" value="MBB4838194.1"/>
    <property type="molecule type" value="Genomic_DNA"/>
</dbReference>
<sequence length="224" mass="23936">MIVFGSTLSPYVRKVMVFGAEKGLELELQPAGMGRGSPEFMAASPFGKMPGFKDGDFLISDSSAIVAYLDAKYPEPSLIPAEPRARARTIWFDELADTIMMAAGSAIFGQRFVRPRVLKMECDHEAADAAERDLMPPILAYLEGAIPASGFLVDDRLTLADIAVASPLATLGCIGVTVDSARYPRLAAWVASMHARPSFAAIITRDRAMVDAMGGPVPREAVAG</sequence>
<dbReference type="SUPFAM" id="SSF47616">
    <property type="entry name" value="GST C-terminal domain-like"/>
    <property type="match status" value="1"/>
</dbReference>
<dbReference type="CDD" id="cd00299">
    <property type="entry name" value="GST_C_family"/>
    <property type="match status" value="1"/>
</dbReference>
<evidence type="ECO:0000259" key="2">
    <source>
        <dbReference type="PROSITE" id="PS50404"/>
    </source>
</evidence>
<protein>
    <submittedName>
        <fullName evidence="4">Glutathione S-transferase</fullName>
        <ecNumber evidence="4">2.5.1.18</ecNumber>
    </submittedName>
</protein>
<dbReference type="RefSeq" id="WP_184163945.1">
    <property type="nucleotide sequence ID" value="NZ_JACHLN010000001.1"/>
</dbReference>
<evidence type="ECO:0000313" key="5">
    <source>
        <dbReference type="Proteomes" id="UP000575241"/>
    </source>
</evidence>
<proteinExistence type="predicted"/>
<dbReference type="EC" id="2.5.1.18" evidence="4"/>
<keyword evidence="5" id="KW-1185">Reference proteome</keyword>
<dbReference type="GO" id="GO:0004364">
    <property type="term" value="F:glutathione transferase activity"/>
    <property type="evidence" value="ECO:0007669"/>
    <property type="project" value="UniProtKB-EC"/>
</dbReference>
<dbReference type="Gene3D" id="1.20.1050.10">
    <property type="match status" value="1"/>
</dbReference>
<dbReference type="Proteomes" id="UP000575241">
    <property type="component" value="Unassembled WGS sequence"/>
</dbReference>
<dbReference type="InterPro" id="IPR010987">
    <property type="entry name" value="Glutathione-S-Trfase_C-like"/>
</dbReference>